<evidence type="ECO:0000313" key="2">
    <source>
        <dbReference type="EMBL" id="GEN05332.1"/>
    </source>
</evidence>
<dbReference type="EMBL" id="BJXR01000006">
    <property type="protein sequence ID" value="GEN05332.1"/>
    <property type="molecule type" value="Genomic_DNA"/>
</dbReference>
<dbReference type="OrthoDB" id="5379303at2"/>
<accession>A0A511SV34</accession>
<evidence type="ECO:0000313" key="3">
    <source>
        <dbReference type="EMBL" id="SET10803.1"/>
    </source>
</evidence>
<feature type="chain" id="PRO_5022751536" description="Lipoprotein" evidence="1">
    <location>
        <begin position="21"/>
        <end position="462"/>
    </location>
</feature>
<dbReference type="EMBL" id="FOIB01000001">
    <property type="protein sequence ID" value="SET10803.1"/>
    <property type="molecule type" value="Genomic_DNA"/>
</dbReference>
<evidence type="ECO:0008006" key="6">
    <source>
        <dbReference type="Google" id="ProtNLM"/>
    </source>
</evidence>
<keyword evidence="4" id="KW-1185">Reference proteome</keyword>
<proteinExistence type="predicted"/>
<dbReference type="STRING" id="1334629.MFUL124B02_06545"/>
<organism evidence="2 5">
    <name type="scientific">Myxococcus fulvus</name>
    <dbReference type="NCBI Taxonomy" id="33"/>
    <lineage>
        <taxon>Bacteria</taxon>
        <taxon>Pseudomonadati</taxon>
        <taxon>Myxococcota</taxon>
        <taxon>Myxococcia</taxon>
        <taxon>Myxococcales</taxon>
        <taxon>Cystobacterineae</taxon>
        <taxon>Myxococcaceae</taxon>
        <taxon>Myxococcus</taxon>
    </lineage>
</organism>
<evidence type="ECO:0000256" key="1">
    <source>
        <dbReference type="SAM" id="SignalP"/>
    </source>
</evidence>
<feature type="signal peptide" evidence="1">
    <location>
        <begin position="1"/>
        <end position="20"/>
    </location>
</feature>
<dbReference type="RefSeq" id="WP_074949505.1">
    <property type="nucleotide sequence ID" value="NZ_BJXR01000006.1"/>
</dbReference>
<keyword evidence="1" id="KW-0732">Signal</keyword>
<dbReference type="Proteomes" id="UP000321514">
    <property type="component" value="Unassembled WGS sequence"/>
</dbReference>
<comment type="caution">
    <text evidence="2">The sequence shown here is derived from an EMBL/GenBank/DDBJ whole genome shotgun (WGS) entry which is preliminary data.</text>
</comment>
<evidence type="ECO:0000313" key="4">
    <source>
        <dbReference type="Proteomes" id="UP000183760"/>
    </source>
</evidence>
<evidence type="ECO:0000313" key="5">
    <source>
        <dbReference type="Proteomes" id="UP000321514"/>
    </source>
</evidence>
<dbReference type="Proteomes" id="UP000183760">
    <property type="component" value="Unassembled WGS sequence"/>
</dbReference>
<dbReference type="AlphaFoldDB" id="A0A511SV34"/>
<sequence>MLSSLVLAATLAAAPAPRSAAQAQTVVHVPKLDALAGLTAFLERAGTHAALLRPAAWRAELHPFLTIDPTRPETLTAVGLDPAGPATVSLRTDGRVSCMRVSDAKVFQAKAAEAMTQAGGEETKSATTKGVTTVSTTRSAGGAMGYALKGTDVCAYGATDEGGAALLKESVKLVGKAPAADARLGKVAGVAFLATGGAVLGLDGNATGLKVDGTTTKLPLPPFQAKAASPYAAMKPEGLLFSRVAVAPAGVSQAVGSLRANIQSLCASCPKEQVQATTDAVAKQLTGNMLVSMSNVQVRGSLRAPEARFFAVKQALAAEVKDAAAMKSALEPLGKLPGAKALEDGWALTVKGGTVQVRQKGKHLVVGNDDAVTQATMAALPETTAKLERAADFSLDPKLLARGLSQVSLADVLSDENLAAMFAVSSELGPLLARSERITGWLDSAPGGAHRFFFDWTLPESK</sequence>
<protein>
    <recommendedName>
        <fullName evidence="6">Lipoprotein</fullName>
    </recommendedName>
</protein>
<reference evidence="2 5" key="2">
    <citation type="submission" date="2019-07" db="EMBL/GenBank/DDBJ databases">
        <title>Whole genome shotgun sequence of Myxococcus fulvus NBRC 100333.</title>
        <authorList>
            <person name="Hosoyama A."/>
            <person name="Uohara A."/>
            <person name="Ohji S."/>
            <person name="Ichikawa N."/>
        </authorList>
    </citation>
    <scope>NUCLEOTIDE SEQUENCE [LARGE SCALE GENOMIC DNA]</scope>
    <source>
        <strain evidence="2 5">NBRC 100333</strain>
    </source>
</reference>
<gene>
    <name evidence="2" type="ORF">MFU01_03690</name>
    <name evidence="3" type="ORF">SAMN05443572_1011124</name>
</gene>
<reference evidence="3 4" key="1">
    <citation type="submission" date="2016-10" db="EMBL/GenBank/DDBJ databases">
        <authorList>
            <person name="Varghese N."/>
            <person name="Submissions S."/>
        </authorList>
    </citation>
    <scope>NUCLEOTIDE SEQUENCE [LARGE SCALE GENOMIC DNA]</scope>
    <source>
        <strain evidence="3 4">DSM 16525</strain>
    </source>
</reference>
<name>A0A511SV34_MYXFU</name>